<dbReference type="Proteomes" id="UP001204833">
    <property type="component" value="Unassembled WGS sequence"/>
</dbReference>
<reference evidence="2 3" key="1">
    <citation type="journal article" date="2022" name="DNA Res.">
        <title>Genome analysis of five recently described species of the CUG-Ser clade uncovers Candida theae as a new hybrid lineage with pathogenic potential in the Candida parapsilosis species complex.</title>
        <authorList>
            <person name="Mixao V."/>
            <person name="Del Olmo V."/>
            <person name="Hegedusova E."/>
            <person name="Saus E."/>
            <person name="Pryszcz L."/>
            <person name="Cillingova A."/>
            <person name="Nosek J."/>
            <person name="Gabaldon T."/>
        </authorList>
    </citation>
    <scope>NUCLEOTIDE SEQUENCE [LARGE SCALE GENOMIC DNA]</scope>
    <source>
        <strain evidence="2 3">CBS 12239</strain>
    </source>
</reference>
<gene>
    <name evidence="2" type="ORF">KGF57_004207</name>
</gene>
<accession>A0AAD5BC61</accession>
<evidence type="ECO:0000256" key="1">
    <source>
        <dbReference type="SAM" id="MobiDB-lite"/>
    </source>
</evidence>
<dbReference type="EMBL" id="JAIHNG010000151">
    <property type="protein sequence ID" value="KAI5952115.1"/>
    <property type="molecule type" value="Genomic_DNA"/>
</dbReference>
<evidence type="ECO:0000313" key="2">
    <source>
        <dbReference type="EMBL" id="KAI5952115.1"/>
    </source>
</evidence>
<dbReference type="AlphaFoldDB" id="A0AAD5BC61"/>
<name>A0AAD5BC61_9ASCO</name>
<sequence length="86" mass="9529">MTQEPSVDIASTYQQINEAEKQASKLESMLDSFEAKLDSILKDAENINSTEDEKQGDIARSESHSQQEPLHSTEQTGGTKSSQEQN</sequence>
<proteinExistence type="predicted"/>
<keyword evidence="3" id="KW-1185">Reference proteome</keyword>
<protein>
    <submittedName>
        <fullName evidence="2">Uncharacterized protein</fullName>
    </submittedName>
</protein>
<dbReference type="GeneID" id="76152251"/>
<feature type="compositionally biased region" description="Polar residues" evidence="1">
    <location>
        <begin position="66"/>
        <end position="86"/>
    </location>
</feature>
<dbReference type="RefSeq" id="XP_051607331.1">
    <property type="nucleotide sequence ID" value="XM_051753692.1"/>
</dbReference>
<feature type="region of interest" description="Disordered" evidence="1">
    <location>
        <begin position="44"/>
        <end position="86"/>
    </location>
</feature>
<comment type="caution">
    <text evidence="2">The sequence shown here is derived from an EMBL/GenBank/DDBJ whole genome shotgun (WGS) entry which is preliminary data.</text>
</comment>
<feature type="compositionally biased region" description="Basic and acidic residues" evidence="1">
    <location>
        <begin position="44"/>
        <end position="65"/>
    </location>
</feature>
<evidence type="ECO:0000313" key="3">
    <source>
        <dbReference type="Proteomes" id="UP001204833"/>
    </source>
</evidence>
<organism evidence="2 3">
    <name type="scientific">Candida theae</name>
    <dbReference type="NCBI Taxonomy" id="1198502"/>
    <lineage>
        <taxon>Eukaryota</taxon>
        <taxon>Fungi</taxon>
        <taxon>Dikarya</taxon>
        <taxon>Ascomycota</taxon>
        <taxon>Saccharomycotina</taxon>
        <taxon>Pichiomycetes</taxon>
        <taxon>Debaryomycetaceae</taxon>
        <taxon>Candida/Lodderomyces clade</taxon>
        <taxon>Candida</taxon>
    </lineage>
</organism>